<proteinExistence type="predicted"/>
<evidence type="ECO:0000313" key="1">
    <source>
        <dbReference type="EMBL" id="KAH7848994.1"/>
    </source>
</evidence>
<gene>
    <name evidence="1" type="ORF">Vadar_011432</name>
</gene>
<dbReference type="Proteomes" id="UP000828048">
    <property type="component" value="Chromosome 7"/>
</dbReference>
<sequence length="188" mass="22085">MVLAETLMGLDRVHAGDTNVFEGSALLLQIWLCDKANLLEPVPRGRIHETQGFVQRDFLEVFDDVHGWFRVLSRLTEEVIAWRLAWLDNPAMTVSNMGYQRVILSGLSCWTFYIPNRILRQLGVRQTIPSSENFVMPNHNFATFRAYQNTWRERAIIPRDQYPSVNLSERYMRWLIRDMETREHGDQS</sequence>
<dbReference type="EMBL" id="CM037157">
    <property type="protein sequence ID" value="KAH7848994.1"/>
    <property type="molecule type" value="Genomic_DNA"/>
</dbReference>
<evidence type="ECO:0000313" key="2">
    <source>
        <dbReference type="Proteomes" id="UP000828048"/>
    </source>
</evidence>
<organism evidence="1 2">
    <name type="scientific">Vaccinium darrowii</name>
    <dbReference type="NCBI Taxonomy" id="229202"/>
    <lineage>
        <taxon>Eukaryota</taxon>
        <taxon>Viridiplantae</taxon>
        <taxon>Streptophyta</taxon>
        <taxon>Embryophyta</taxon>
        <taxon>Tracheophyta</taxon>
        <taxon>Spermatophyta</taxon>
        <taxon>Magnoliopsida</taxon>
        <taxon>eudicotyledons</taxon>
        <taxon>Gunneridae</taxon>
        <taxon>Pentapetalae</taxon>
        <taxon>asterids</taxon>
        <taxon>Ericales</taxon>
        <taxon>Ericaceae</taxon>
        <taxon>Vaccinioideae</taxon>
        <taxon>Vaccinieae</taxon>
        <taxon>Vaccinium</taxon>
    </lineage>
</organism>
<keyword evidence="2" id="KW-1185">Reference proteome</keyword>
<name>A0ACB7Y7K2_9ERIC</name>
<accession>A0ACB7Y7K2</accession>
<comment type="caution">
    <text evidence="1">The sequence shown here is derived from an EMBL/GenBank/DDBJ whole genome shotgun (WGS) entry which is preliminary data.</text>
</comment>
<reference evidence="1 2" key="1">
    <citation type="journal article" date="2021" name="Hortic Res">
        <title>High-quality reference genome and annotation aids understanding of berry development for evergreen blueberry (Vaccinium darrowii).</title>
        <authorList>
            <person name="Yu J."/>
            <person name="Hulse-Kemp A.M."/>
            <person name="Babiker E."/>
            <person name="Staton M."/>
        </authorList>
    </citation>
    <scope>NUCLEOTIDE SEQUENCE [LARGE SCALE GENOMIC DNA]</scope>
    <source>
        <strain evidence="2">cv. NJ 8807/NJ 8810</strain>
        <tissue evidence="1">Young leaf</tissue>
    </source>
</reference>
<protein>
    <submittedName>
        <fullName evidence="1">Uncharacterized protein</fullName>
    </submittedName>
</protein>